<protein>
    <submittedName>
        <fullName evidence="2">Uncharacterized protein</fullName>
    </submittedName>
</protein>
<dbReference type="Proteomes" id="UP000237144">
    <property type="component" value="Unassembled WGS sequence"/>
</dbReference>
<feature type="region of interest" description="Disordered" evidence="1">
    <location>
        <begin position="89"/>
        <end position="110"/>
    </location>
</feature>
<name>A0A2S5BHA2_9BASI</name>
<accession>A0A2S5BHA2</accession>
<gene>
    <name evidence="2" type="ORF">BMF94_0881</name>
</gene>
<evidence type="ECO:0000313" key="3">
    <source>
        <dbReference type="Proteomes" id="UP000237144"/>
    </source>
</evidence>
<keyword evidence="3" id="KW-1185">Reference proteome</keyword>
<evidence type="ECO:0000256" key="1">
    <source>
        <dbReference type="SAM" id="MobiDB-lite"/>
    </source>
</evidence>
<organism evidence="2 3">
    <name type="scientific">Rhodotorula taiwanensis</name>
    <dbReference type="NCBI Taxonomy" id="741276"/>
    <lineage>
        <taxon>Eukaryota</taxon>
        <taxon>Fungi</taxon>
        <taxon>Dikarya</taxon>
        <taxon>Basidiomycota</taxon>
        <taxon>Pucciniomycotina</taxon>
        <taxon>Microbotryomycetes</taxon>
        <taxon>Sporidiobolales</taxon>
        <taxon>Sporidiobolaceae</taxon>
        <taxon>Rhodotorula</taxon>
    </lineage>
</organism>
<sequence length="225" mass="23888">MLPLGRPPTVSLTVDSPTHLTASSAGLTPRHTLSVHDCDGANREWVVDSTVAKVSIFNSQNLTLRLNGRNLTSTVEVFKCRDVRIVVGPKNSPAATDSEAAEPPQPLGTLQLDPPLDNVAIEYASPTHVGKIVIAPLPSEDALGRATFGFSQLSFRSASEAEPTVLFDERGALHFPGQSGERPVVISPGVGGFDVARQLVVSCGQDGRWQVTGLERGEKDCPVMA</sequence>
<proteinExistence type="predicted"/>
<dbReference type="AlphaFoldDB" id="A0A2S5BHA2"/>
<dbReference type="EMBL" id="PJQD01000008">
    <property type="protein sequence ID" value="POY76158.1"/>
    <property type="molecule type" value="Genomic_DNA"/>
</dbReference>
<evidence type="ECO:0000313" key="2">
    <source>
        <dbReference type="EMBL" id="POY76158.1"/>
    </source>
</evidence>
<comment type="caution">
    <text evidence="2">The sequence shown here is derived from an EMBL/GenBank/DDBJ whole genome shotgun (WGS) entry which is preliminary data.</text>
</comment>
<reference evidence="2 3" key="1">
    <citation type="journal article" date="2018" name="Front. Microbiol.">
        <title>Prospects for Fungal Bioremediation of Acidic Radioactive Waste Sites: Characterization and Genome Sequence of Rhodotorula taiwanensis MD1149.</title>
        <authorList>
            <person name="Tkavc R."/>
            <person name="Matrosova V.Y."/>
            <person name="Grichenko O.E."/>
            <person name="Gostincar C."/>
            <person name="Volpe R.P."/>
            <person name="Klimenkova P."/>
            <person name="Gaidamakova E.K."/>
            <person name="Zhou C.E."/>
            <person name="Stewart B.J."/>
            <person name="Lyman M.G."/>
            <person name="Malfatti S.A."/>
            <person name="Rubinfeld B."/>
            <person name="Courtot M."/>
            <person name="Singh J."/>
            <person name="Dalgard C.L."/>
            <person name="Hamilton T."/>
            <person name="Frey K.G."/>
            <person name="Gunde-Cimerman N."/>
            <person name="Dugan L."/>
            <person name="Daly M.J."/>
        </authorList>
    </citation>
    <scope>NUCLEOTIDE SEQUENCE [LARGE SCALE GENOMIC DNA]</scope>
    <source>
        <strain evidence="2 3">MD1149</strain>
    </source>
</reference>
<dbReference type="OrthoDB" id="2522835at2759"/>